<keyword evidence="2 6" id="KW-0812">Transmembrane</keyword>
<dbReference type="InterPro" id="IPR013057">
    <property type="entry name" value="AA_transpt_TM"/>
</dbReference>
<evidence type="ECO:0000313" key="9">
    <source>
        <dbReference type="Proteomes" id="UP000478052"/>
    </source>
</evidence>
<feature type="transmembrane region" description="Helical" evidence="6">
    <location>
        <begin position="435"/>
        <end position="461"/>
    </location>
</feature>
<feature type="transmembrane region" description="Helical" evidence="6">
    <location>
        <begin position="336"/>
        <end position="357"/>
    </location>
</feature>
<evidence type="ECO:0000259" key="7">
    <source>
        <dbReference type="Pfam" id="PF01490"/>
    </source>
</evidence>
<dbReference type="PANTHER" id="PTHR22950:SF494">
    <property type="entry name" value="GH04538P"/>
    <property type="match status" value="1"/>
</dbReference>
<dbReference type="AlphaFoldDB" id="A0A6G0ZAF6"/>
<evidence type="ECO:0000256" key="5">
    <source>
        <dbReference type="SAM" id="MobiDB-lite"/>
    </source>
</evidence>
<comment type="caution">
    <text evidence="8">The sequence shown here is derived from an EMBL/GenBank/DDBJ whole genome shotgun (WGS) entry which is preliminary data.</text>
</comment>
<dbReference type="GO" id="GO:0015179">
    <property type="term" value="F:L-amino acid transmembrane transporter activity"/>
    <property type="evidence" value="ECO:0007669"/>
    <property type="project" value="TreeGrafter"/>
</dbReference>
<feature type="transmembrane region" description="Helical" evidence="6">
    <location>
        <begin position="264"/>
        <end position="281"/>
    </location>
</feature>
<evidence type="ECO:0000256" key="3">
    <source>
        <dbReference type="ARBA" id="ARBA00022989"/>
    </source>
</evidence>
<accession>A0A6G0ZAF6</accession>
<reference evidence="8 9" key="1">
    <citation type="submission" date="2019-08" db="EMBL/GenBank/DDBJ databases">
        <title>Whole genome of Aphis craccivora.</title>
        <authorList>
            <person name="Voronova N.V."/>
            <person name="Shulinski R.S."/>
            <person name="Bandarenka Y.V."/>
            <person name="Zhorov D.G."/>
            <person name="Warner D."/>
        </authorList>
    </citation>
    <scope>NUCLEOTIDE SEQUENCE [LARGE SCALE GENOMIC DNA]</scope>
    <source>
        <strain evidence="8">180601</strain>
        <tissue evidence="8">Whole Body</tissue>
    </source>
</reference>
<feature type="compositionally biased region" description="Basic residues" evidence="5">
    <location>
        <begin position="625"/>
        <end position="641"/>
    </location>
</feature>
<gene>
    <name evidence="8" type="ORF">FWK35_00013282</name>
</gene>
<protein>
    <submittedName>
        <fullName evidence="8">Proton-coupled amino acid transporter-like protein pathetic</fullName>
    </submittedName>
</protein>
<dbReference type="Proteomes" id="UP000478052">
    <property type="component" value="Unassembled WGS sequence"/>
</dbReference>
<proteinExistence type="predicted"/>
<feature type="compositionally biased region" description="Basic and acidic residues" evidence="5">
    <location>
        <begin position="65"/>
        <end position="77"/>
    </location>
</feature>
<feature type="transmembrane region" description="Helical" evidence="6">
    <location>
        <begin position="134"/>
        <end position="157"/>
    </location>
</feature>
<feature type="region of interest" description="Disordered" evidence="5">
    <location>
        <begin position="40"/>
        <end position="89"/>
    </location>
</feature>
<evidence type="ECO:0000256" key="2">
    <source>
        <dbReference type="ARBA" id="ARBA00022692"/>
    </source>
</evidence>
<keyword evidence="4 6" id="KW-0472">Membrane</keyword>
<keyword evidence="9" id="KW-1185">Reference proteome</keyword>
<keyword evidence="3 6" id="KW-1133">Transmembrane helix</keyword>
<organism evidence="8 9">
    <name type="scientific">Aphis craccivora</name>
    <name type="common">Cowpea aphid</name>
    <dbReference type="NCBI Taxonomy" id="307492"/>
    <lineage>
        <taxon>Eukaryota</taxon>
        <taxon>Metazoa</taxon>
        <taxon>Ecdysozoa</taxon>
        <taxon>Arthropoda</taxon>
        <taxon>Hexapoda</taxon>
        <taxon>Insecta</taxon>
        <taxon>Pterygota</taxon>
        <taxon>Neoptera</taxon>
        <taxon>Paraneoptera</taxon>
        <taxon>Hemiptera</taxon>
        <taxon>Sternorrhyncha</taxon>
        <taxon>Aphidomorpha</taxon>
        <taxon>Aphidoidea</taxon>
        <taxon>Aphididae</taxon>
        <taxon>Aphidini</taxon>
        <taxon>Aphis</taxon>
        <taxon>Aphis</taxon>
    </lineage>
</organism>
<dbReference type="EMBL" id="VUJU01000936">
    <property type="protein sequence ID" value="KAF0767580.1"/>
    <property type="molecule type" value="Genomic_DNA"/>
</dbReference>
<feature type="transmembrane region" description="Helical" evidence="6">
    <location>
        <begin position="534"/>
        <end position="551"/>
    </location>
</feature>
<feature type="transmembrane region" description="Helical" evidence="6">
    <location>
        <begin position="392"/>
        <end position="415"/>
    </location>
</feature>
<name>A0A6G0ZAF6_APHCR</name>
<dbReference type="Pfam" id="PF01490">
    <property type="entry name" value="Aa_trans"/>
    <property type="match status" value="1"/>
</dbReference>
<dbReference type="OrthoDB" id="1684102at2759"/>
<feature type="transmembrane region" description="Helical" evidence="6">
    <location>
        <begin position="557"/>
        <end position="583"/>
    </location>
</feature>
<feature type="region of interest" description="Disordered" evidence="5">
    <location>
        <begin position="620"/>
        <end position="641"/>
    </location>
</feature>
<feature type="transmembrane region" description="Helical" evidence="6">
    <location>
        <begin position="236"/>
        <end position="252"/>
    </location>
</feature>
<evidence type="ECO:0000256" key="6">
    <source>
        <dbReference type="SAM" id="Phobius"/>
    </source>
</evidence>
<feature type="domain" description="Amino acid transporter transmembrane" evidence="7">
    <location>
        <begin position="108"/>
        <end position="587"/>
    </location>
</feature>
<feature type="compositionally biased region" description="Basic residues" evidence="5">
    <location>
        <begin position="54"/>
        <end position="64"/>
    </location>
</feature>
<evidence type="ECO:0000313" key="8">
    <source>
        <dbReference type="EMBL" id="KAF0767580.1"/>
    </source>
</evidence>
<evidence type="ECO:0000256" key="4">
    <source>
        <dbReference type="ARBA" id="ARBA00023136"/>
    </source>
</evidence>
<sequence>MAADYDYSMKLTEYSSSGSNSSNSGSVGDGTATATSYIISGGNGAKADGNGKVGGRRRKGGKKQPRYDPFEMRDKSKATTAVNGRNRGKPAAGSMVIRAYKGAFDSGALLHLIKSSLGSGILAMPNAFKNGGLIFGLVGTAAIGALCTHCIYLLVLCSQALARRTRRPYLGFADTAAAAFSTGPRRFRAWAPFANPDTQHVTCHTSRVCLSDSFRTIHSVYTQTAVFTPVEYQKENAIFIFWFCFCVLAQVADTHTDPEWHMPIRAWILSLAVPLVPLGIIRSLRLLVPFSAIATAFILVGLGCTMSWVVTGVSLFADEGAMTAAVPLPDIGSRPWIAPVAHMPLFFATVLFAMEGIGTSTHEYMTRLLQVLPIENSMRHPKRFLTARPCGVLNAAMTLVVCLYSVAGFLGYLRFGDATDGSITLNLPNDLFAESVKIMVALSILFSYGLQFCVPSEIVWVRLEPWLQKRKQNEKYSADGKFTTSCTPTVTTIAGSTMSTATAVTTTSAASVDEKKQLEIESNQQDIPITGEYYVMRATMILGTVLIAALVPDLAPFISLIGAVFFSILGLMCPAVIHLVAFWNHGNENGEDTDDETDSEDDLDFDGDYYAVEDDTDLEAVQRQPQRRRSSGRSTRRRRKGMNRWTVAKDVAIVLIALIALVSGTYASLVDIVAFYGGESGGHHAAGAVNGTATTTIGPGPESAFLVAVDGGH</sequence>
<feature type="transmembrane region" description="Helical" evidence="6">
    <location>
        <begin position="647"/>
        <end position="669"/>
    </location>
</feature>
<dbReference type="GO" id="GO:0005774">
    <property type="term" value="C:vacuolar membrane"/>
    <property type="evidence" value="ECO:0007669"/>
    <property type="project" value="TreeGrafter"/>
</dbReference>
<feature type="transmembrane region" description="Helical" evidence="6">
    <location>
        <begin position="293"/>
        <end position="316"/>
    </location>
</feature>
<comment type="subcellular location">
    <subcellularLocation>
        <location evidence="1">Membrane</location>
        <topology evidence="1">Multi-pass membrane protein</topology>
    </subcellularLocation>
</comment>
<dbReference type="PANTHER" id="PTHR22950">
    <property type="entry name" value="AMINO ACID TRANSPORTER"/>
    <property type="match status" value="1"/>
</dbReference>
<evidence type="ECO:0000256" key="1">
    <source>
        <dbReference type="ARBA" id="ARBA00004141"/>
    </source>
</evidence>